<dbReference type="GeneID" id="17351331"/>
<dbReference type="FunCoup" id="E1ZQA2">
    <property type="interactions" value="59"/>
</dbReference>
<dbReference type="OMA" id="RYCFSGD"/>
<keyword evidence="3" id="KW-1185">Reference proteome</keyword>
<dbReference type="KEGG" id="cvr:CHLNCDRAFT_10299"/>
<name>E1ZQA2_CHLVA</name>
<dbReference type="CDD" id="cd07727">
    <property type="entry name" value="YmaE-like_MBL-fold"/>
    <property type="match status" value="1"/>
</dbReference>
<dbReference type="Gene3D" id="3.60.15.10">
    <property type="entry name" value="Ribonuclease Z/Hydroxyacylglutathione hydrolase-like"/>
    <property type="match status" value="1"/>
</dbReference>
<dbReference type="Pfam" id="PF00753">
    <property type="entry name" value="Lactamase_B"/>
    <property type="match status" value="1"/>
</dbReference>
<dbReference type="STRING" id="554065.E1ZQA2"/>
<feature type="non-terminal residue" evidence="2">
    <location>
        <position position="288"/>
    </location>
</feature>
<dbReference type="InterPro" id="IPR036866">
    <property type="entry name" value="RibonucZ/Hydroxyglut_hydro"/>
</dbReference>
<organism evidence="3">
    <name type="scientific">Chlorella variabilis</name>
    <name type="common">Green alga</name>
    <dbReference type="NCBI Taxonomy" id="554065"/>
    <lineage>
        <taxon>Eukaryota</taxon>
        <taxon>Viridiplantae</taxon>
        <taxon>Chlorophyta</taxon>
        <taxon>core chlorophytes</taxon>
        <taxon>Trebouxiophyceae</taxon>
        <taxon>Chlorellales</taxon>
        <taxon>Chlorellaceae</taxon>
        <taxon>Chlorella clade</taxon>
        <taxon>Chlorella</taxon>
    </lineage>
</organism>
<dbReference type="InParanoid" id="E1ZQA2"/>
<dbReference type="SUPFAM" id="SSF54862">
    <property type="entry name" value="4Fe-4S ferredoxins"/>
    <property type="match status" value="1"/>
</dbReference>
<dbReference type="PANTHER" id="PTHR42773">
    <property type="entry name" value="METALLO-BETA-LACTAMASE-RELATED"/>
    <property type="match status" value="1"/>
</dbReference>
<accession>E1ZQA2</accession>
<feature type="domain" description="Metallo-beta-lactamase" evidence="1">
    <location>
        <begin position="102"/>
        <end position="268"/>
    </location>
</feature>
<dbReference type="RefSeq" id="XP_005843998.1">
    <property type="nucleotide sequence ID" value="XM_005843936.1"/>
</dbReference>
<evidence type="ECO:0000313" key="3">
    <source>
        <dbReference type="Proteomes" id="UP000008141"/>
    </source>
</evidence>
<dbReference type="OrthoDB" id="17458at2759"/>
<dbReference type="Gene3D" id="3.30.70.20">
    <property type="match status" value="1"/>
</dbReference>
<proteinExistence type="predicted"/>
<evidence type="ECO:0000313" key="2">
    <source>
        <dbReference type="EMBL" id="EFN51896.1"/>
    </source>
</evidence>
<dbReference type="SMART" id="SM00849">
    <property type="entry name" value="Lactamase_B"/>
    <property type="match status" value="1"/>
</dbReference>
<dbReference type="SUPFAM" id="SSF56281">
    <property type="entry name" value="Metallo-hydrolase/oxidoreductase"/>
    <property type="match status" value="1"/>
</dbReference>
<protein>
    <recommendedName>
        <fullName evidence="1">Metallo-beta-lactamase domain-containing protein</fullName>
    </recommendedName>
</protein>
<reference evidence="2 3" key="1">
    <citation type="journal article" date="2010" name="Plant Cell">
        <title>The Chlorella variabilis NC64A genome reveals adaptation to photosymbiosis, coevolution with viruses, and cryptic sex.</title>
        <authorList>
            <person name="Blanc G."/>
            <person name="Duncan G."/>
            <person name="Agarkova I."/>
            <person name="Borodovsky M."/>
            <person name="Gurnon J."/>
            <person name="Kuo A."/>
            <person name="Lindquist E."/>
            <person name="Lucas S."/>
            <person name="Pangilinan J."/>
            <person name="Polle J."/>
            <person name="Salamov A."/>
            <person name="Terry A."/>
            <person name="Yamada T."/>
            <person name="Dunigan D.D."/>
            <person name="Grigoriev I.V."/>
            <person name="Claverie J.M."/>
            <person name="Van Etten J.L."/>
        </authorList>
    </citation>
    <scope>NUCLEOTIDE SEQUENCE [LARGE SCALE GENOMIC DNA]</scope>
    <source>
        <strain evidence="2 3">NC64A</strain>
    </source>
</reference>
<dbReference type="Proteomes" id="UP000008141">
    <property type="component" value="Unassembled WGS sequence"/>
</dbReference>
<dbReference type="eggNOG" id="ENOG502QPS3">
    <property type="taxonomic scope" value="Eukaryota"/>
</dbReference>
<dbReference type="Pfam" id="PF13370">
    <property type="entry name" value="Fer4_13"/>
    <property type="match status" value="1"/>
</dbReference>
<dbReference type="EMBL" id="GL433859">
    <property type="protein sequence ID" value="EFN51896.1"/>
    <property type="molecule type" value="Genomic_DNA"/>
</dbReference>
<dbReference type="AlphaFoldDB" id="E1ZQA2"/>
<feature type="non-terminal residue" evidence="2">
    <location>
        <position position="1"/>
    </location>
</feature>
<dbReference type="InterPro" id="IPR001279">
    <property type="entry name" value="Metallo-B-lactamas"/>
</dbReference>
<sequence>RPENSPGPFFVDHTCIDCDTCRWMAPATFASVGDMSAVVRQPQSAAERQAAMQALLSCPTFSIHVRERQPGELKAVQQSFPLPVPGCDSVFHTGFAAERSFGATAYFIRRPEGNLLVDVPRWTPLLAQRLQQLGGVRWVFLTHRDDVSDHAAWAAHFPACQRIIHAKEVNRRQGTDQCEVVLEGEGPWALPDGGGDVQLVFTPGHTAGCVSLLYRPDKALLTGDHLAWSHRMQRLTIFRAYNWHSVELQLASVAALRRLDFLHVLPGHGRRARFADAADRERQLEALL</sequence>
<evidence type="ECO:0000259" key="1">
    <source>
        <dbReference type="SMART" id="SM00849"/>
    </source>
</evidence>
<gene>
    <name evidence="2" type="ORF">CHLNCDRAFT_10299</name>
</gene>
<dbReference type="PANTHER" id="PTHR42773:SF1">
    <property type="entry name" value="METALLO-BETA-LACTAMASE FAMILY PROTEIN"/>
    <property type="match status" value="1"/>
</dbReference>